<keyword evidence="3" id="KW-0012">Acyltransferase</keyword>
<protein>
    <submittedName>
        <fullName evidence="7">Bifunctional UDP-N-acetylglucosamine diphosphorylase/glucosamine-1-phosphate N-acetyltransferase GlmU</fullName>
    </submittedName>
</protein>
<keyword evidence="1 7" id="KW-0808">Transferase</keyword>
<name>A0A3B9IJ01_9PROT</name>
<evidence type="ECO:0000256" key="4">
    <source>
        <dbReference type="ARBA" id="ARBA00048247"/>
    </source>
</evidence>
<proteinExistence type="predicted"/>
<accession>A0A3B9IJ01</accession>
<dbReference type="EMBL" id="DMAI01000123">
    <property type="protein sequence ID" value="HAE47303.1"/>
    <property type="molecule type" value="Genomic_DNA"/>
</dbReference>
<evidence type="ECO:0000256" key="3">
    <source>
        <dbReference type="ARBA" id="ARBA00023315"/>
    </source>
</evidence>
<comment type="catalytic activity">
    <reaction evidence="4">
        <text>alpha-D-glucosamine 1-phosphate + acetyl-CoA = N-acetyl-alpha-D-glucosamine 1-phosphate + CoA + H(+)</text>
        <dbReference type="Rhea" id="RHEA:13725"/>
        <dbReference type="ChEBI" id="CHEBI:15378"/>
        <dbReference type="ChEBI" id="CHEBI:57287"/>
        <dbReference type="ChEBI" id="CHEBI:57288"/>
        <dbReference type="ChEBI" id="CHEBI:57776"/>
        <dbReference type="ChEBI" id="CHEBI:58516"/>
        <dbReference type="EC" id="2.3.1.157"/>
    </reaction>
</comment>
<evidence type="ECO:0000256" key="2">
    <source>
        <dbReference type="ARBA" id="ARBA00022695"/>
    </source>
</evidence>
<dbReference type="InterPro" id="IPR050065">
    <property type="entry name" value="GlmU-like"/>
</dbReference>
<dbReference type="InterPro" id="IPR029044">
    <property type="entry name" value="Nucleotide-diphossugar_trans"/>
</dbReference>
<dbReference type="Proteomes" id="UP000257706">
    <property type="component" value="Unassembled WGS sequence"/>
</dbReference>
<reference evidence="7 8" key="1">
    <citation type="journal article" date="2018" name="Nat. Biotechnol.">
        <title>A standardized bacterial taxonomy based on genome phylogeny substantially revises the tree of life.</title>
        <authorList>
            <person name="Parks D.H."/>
            <person name="Chuvochina M."/>
            <person name="Waite D.W."/>
            <person name="Rinke C."/>
            <person name="Skarshewski A."/>
            <person name="Chaumeil P.A."/>
            <person name="Hugenholtz P."/>
        </authorList>
    </citation>
    <scope>NUCLEOTIDE SEQUENCE [LARGE SCALE GENOMIC DNA]</scope>
    <source>
        <strain evidence="7">UBA8739</strain>
    </source>
</reference>
<comment type="catalytic activity">
    <reaction evidence="5">
        <text>N-acetyl-alpha-D-glucosamine 1-phosphate + UTP + H(+) = UDP-N-acetyl-alpha-D-glucosamine + diphosphate</text>
        <dbReference type="Rhea" id="RHEA:13509"/>
        <dbReference type="ChEBI" id="CHEBI:15378"/>
        <dbReference type="ChEBI" id="CHEBI:33019"/>
        <dbReference type="ChEBI" id="CHEBI:46398"/>
        <dbReference type="ChEBI" id="CHEBI:57705"/>
        <dbReference type="ChEBI" id="CHEBI:57776"/>
        <dbReference type="EC" id="2.7.7.23"/>
    </reaction>
</comment>
<dbReference type="SUPFAM" id="SSF53448">
    <property type="entry name" value="Nucleotide-diphospho-sugar transferases"/>
    <property type="match status" value="1"/>
</dbReference>
<dbReference type="GO" id="GO:0003977">
    <property type="term" value="F:UDP-N-acetylglucosamine diphosphorylase activity"/>
    <property type="evidence" value="ECO:0007669"/>
    <property type="project" value="UniProtKB-EC"/>
</dbReference>
<gene>
    <name evidence="7" type="primary">glmU</name>
    <name evidence="7" type="ORF">DCK97_07770</name>
</gene>
<organism evidence="7 8">
    <name type="scientific">Tistrella mobilis</name>
    <dbReference type="NCBI Taxonomy" id="171437"/>
    <lineage>
        <taxon>Bacteria</taxon>
        <taxon>Pseudomonadati</taxon>
        <taxon>Pseudomonadota</taxon>
        <taxon>Alphaproteobacteria</taxon>
        <taxon>Geminicoccales</taxon>
        <taxon>Geminicoccaceae</taxon>
        <taxon>Tistrella</taxon>
    </lineage>
</organism>
<evidence type="ECO:0000313" key="7">
    <source>
        <dbReference type="EMBL" id="HAE47303.1"/>
    </source>
</evidence>
<sequence>GGDVMVLYGDTPLIRPETLAALAEARRVQDAAVAVLGFRPADPGAYGRLKLDADGRLEAIVEFREATTEERAIGLCNSGVMCLDAAAALSILDRIGNDNAKG</sequence>
<dbReference type="PANTHER" id="PTHR43584:SF3">
    <property type="entry name" value="BIFUNCTIONAL PROTEIN GLMU"/>
    <property type="match status" value="1"/>
</dbReference>
<evidence type="ECO:0000256" key="5">
    <source>
        <dbReference type="ARBA" id="ARBA00048493"/>
    </source>
</evidence>
<dbReference type="PANTHER" id="PTHR43584">
    <property type="entry name" value="NUCLEOTIDYL TRANSFERASE"/>
    <property type="match status" value="1"/>
</dbReference>
<evidence type="ECO:0000313" key="8">
    <source>
        <dbReference type="Proteomes" id="UP000257706"/>
    </source>
</evidence>
<evidence type="ECO:0000256" key="1">
    <source>
        <dbReference type="ARBA" id="ARBA00022679"/>
    </source>
</evidence>
<dbReference type="GO" id="GO:0019134">
    <property type="term" value="F:glucosamine-1-phosphate N-acetyltransferase activity"/>
    <property type="evidence" value="ECO:0007669"/>
    <property type="project" value="UniProtKB-EC"/>
</dbReference>
<feature type="non-terminal residue" evidence="7">
    <location>
        <position position="102"/>
    </location>
</feature>
<dbReference type="Gene3D" id="3.90.550.10">
    <property type="entry name" value="Spore Coat Polysaccharide Biosynthesis Protein SpsA, Chain A"/>
    <property type="match status" value="1"/>
</dbReference>
<dbReference type="AlphaFoldDB" id="A0A3B9IJ01"/>
<feature type="non-terminal residue" evidence="7">
    <location>
        <position position="1"/>
    </location>
</feature>
<evidence type="ECO:0000256" key="6">
    <source>
        <dbReference type="ARBA" id="ARBA00049628"/>
    </source>
</evidence>
<keyword evidence="2" id="KW-0548">Nucleotidyltransferase</keyword>
<comment type="function">
    <text evidence="6">Catalyzes the last two sequential reactions in the de novo biosynthetic pathway for UDP-N-acetylglucosamine (UDP-GlcNAc). The C-terminal domain catalyzes the transfer of acetyl group from acetyl coenzyme A to glucosamine-1-phosphate (GlcN-1-P) to produce N-acetylglucosamine-1-phosphate (GlcNAc-1-P), which is converted into UDP-GlcNAc by the transfer of uridine 5-monophosphate (from uridine 5-triphosphate), a reaction catalyzed by the N-terminal domain.</text>
</comment>
<comment type="caution">
    <text evidence="7">The sequence shown here is derived from an EMBL/GenBank/DDBJ whole genome shotgun (WGS) entry which is preliminary data.</text>
</comment>